<dbReference type="KEGG" id="bdi:100843499"/>
<feature type="region of interest" description="Disordered" evidence="1">
    <location>
        <begin position="59"/>
        <end position="141"/>
    </location>
</feature>
<dbReference type="GeneID" id="100843499"/>
<feature type="compositionally biased region" description="Low complexity" evidence="1">
    <location>
        <begin position="85"/>
        <end position="95"/>
    </location>
</feature>
<dbReference type="PANTHER" id="PTHR33595:SF7">
    <property type="entry name" value="OS12G0242500 PROTEIN"/>
    <property type="match status" value="1"/>
</dbReference>
<keyword evidence="5" id="KW-1185">Reference proteome</keyword>
<reference evidence="3 4" key="1">
    <citation type="journal article" date="2010" name="Nature">
        <title>Genome sequencing and analysis of the model grass Brachypodium distachyon.</title>
        <authorList>
            <consortium name="International Brachypodium Initiative"/>
        </authorList>
    </citation>
    <scope>NUCLEOTIDE SEQUENCE [LARGE SCALE GENOMIC DNA]</scope>
    <source>
        <strain evidence="3 4">Bd21</strain>
    </source>
</reference>
<proteinExistence type="predicted"/>
<dbReference type="PANTHER" id="PTHR33595">
    <property type="entry name" value="VON WILLEBRAND FACTOR A DOMAIN PROTEIN"/>
    <property type="match status" value="1"/>
</dbReference>
<evidence type="ECO:0000259" key="2">
    <source>
        <dbReference type="Pfam" id="PF25821"/>
    </source>
</evidence>
<sequence length="311" mass="32202">MMERNNNGGCCFEQRPRYGGGGGQTQTQTGQQQAWQEMGRIMLKFRPIAPKPAAMAAPAPVPAAAKVRKRKAVAAGKRGRKPKKAAATVPPTTTTQMVDAVHKDQAEKEKDKSSSSRSSSSSGMTSVDSSPPPPPATTLPLMPVPPVEVAAAAPVPDILGVGHVPVARQASLVTVEDVTATWRDGGEGPPPPPAAGVLVDGDAAAPAFVSDRWGRVTWANAAFGRAVSAGAGEDDDEVPMVVLGAKDDKAVPAWGTCAGFSCRVRVRRVRGGGASSSLVAPCDVWRLDAAGGYLWRLDLQATLTLSLGGLL</sequence>
<evidence type="ECO:0000313" key="4">
    <source>
        <dbReference type="EnsemblPlants" id="KQJ91745"/>
    </source>
</evidence>
<feature type="region of interest" description="Disordered" evidence="1">
    <location>
        <begin position="1"/>
        <end position="35"/>
    </location>
</feature>
<gene>
    <name evidence="4" type="primary">LOC100843499</name>
    <name evidence="3" type="ORF">BRADI_4g39520v3</name>
</gene>
<dbReference type="AlphaFoldDB" id="I1ITD5"/>
<feature type="compositionally biased region" description="Basic and acidic residues" evidence="1">
    <location>
        <begin position="100"/>
        <end position="114"/>
    </location>
</feature>
<dbReference type="Pfam" id="PF25821">
    <property type="entry name" value="DUF7950"/>
    <property type="match status" value="1"/>
</dbReference>
<dbReference type="STRING" id="15368.I1ITD5"/>
<reference evidence="4" key="3">
    <citation type="submission" date="2018-08" db="UniProtKB">
        <authorList>
            <consortium name="EnsemblPlants"/>
        </authorList>
    </citation>
    <scope>IDENTIFICATION</scope>
    <source>
        <strain evidence="4">cv. Bd21</strain>
    </source>
</reference>
<name>I1ITD5_BRADI</name>
<feature type="domain" description="DUF7950" evidence="2">
    <location>
        <begin position="171"/>
        <end position="303"/>
    </location>
</feature>
<dbReference type="InterPro" id="IPR057710">
    <property type="entry name" value="DUF7950"/>
</dbReference>
<dbReference type="eggNOG" id="ENOG502RNZZ">
    <property type="taxonomic scope" value="Eukaryota"/>
</dbReference>
<evidence type="ECO:0000256" key="1">
    <source>
        <dbReference type="SAM" id="MobiDB-lite"/>
    </source>
</evidence>
<dbReference type="Proteomes" id="UP000008810">
    <property type="component" value="Chromosome 4"/>
</dbReference>
<dbReference type="Gramene" id="KQJ91745">
    <property type="protein sequence ID" value="KQJ91745"/>
    <property type="gene ID" value="BRADI_4g39520v3"/>
</dbReference>
<reference evidence="3" key="2">
    <citation type="submission" date="2017-06" db="EMBL/GenBank/DDBJ databases">
        <title>WGS assembly of Brachypodium distachyon.</title>
        <authorList>
            <consortium name="The International Brachypodium Initiative"/>
            <person name="Lucas S."/>
            <person name="Harmon-Smith M."/>
            <person name="Lail K."/>
            <person name="Tice H."/>
            <person name="Grimwood J."/>
            <person name="Bruce D."/>
            <person name="Barry K."/>
            <person name="Shu S."/>
            <person name="Lindquist E."/>
            <person name="Wang M."/>
            <person name="Pitluck S."/>
            <person name="Vogel J.P."/>
            <person name="Garvin D.F."/>
            <person name="Mockler T.C."/>
            <person name="Schmutz J."/>
            <person name="Rokhsar D."/>
            <person name="Bevan M.W."/>
        </authorList>
    </citation>
    <scope>NUCLEOTIDE SEQUENCE</scope>
    <source>
        <strain evidence="3">Bd21</strain>
    </source>
</reference>
<dbReference type="HOGENOM" id="CLU_082246_0_0_1"/>
<evidence type="ECO:0000313" key="5">
    <source>
        <dbReference type="Proteomes" id="UP000008810"/>
    </source>
</evidence>
<dbReference type="OrthoDB" id="1898295at2759"/>
<dbReference type="EnsemblPlants" id="KQJ91745">
    <property type="protein sequence ID" value="KQJ91745"/>
    <property type="gene ID" value="BRADI_4g39520v3"/>
</dbReference>
<feature type="compositionally biased region" description="Pro residues" evidence="1">
    <location>
        <begin position="130"/>
        <end position="141"/>
    </location>
</feature>
<protein>
    <recommendedName>
        <fullName evidence="2">DUF7950 domain-containing protein</fullName>
    </recommendedName>
</protein>
<dbReference type="OMA" id="LWLSFNG"/>
<feature type="compositionally biased region" description="Low complexity" evidence="1">
    <location>
        <begin position="115"/>
        <end position="129"/>
    </location>
</feature>
<feature type="compositionally biased region" description="Basic residues" evidence="1">
    <location>
        <begin position="66"/>
        <end position="84"/>
    </location>
</feature>
<dbReference type="EMBL" id="CM000883">
    <property type="protein sequence ID" value="KQJ91745.1"/>
    <property type="molecule type" value="Genomic_DNA"/>
</dbReference>
<organism evidence="4">
    <name type="scientific">Brachypodium distachyon</name>
    <name type="common">Purple false brome</name>
    <name type="synonym">Trachynia distachya</name>
    <dbReference type="NCBI Taxonomy" id="15368"/>
    <lineage>
        <taxon>Eukaryota</taxon>
        <taxon>Viridiplantae</taxon>
        <taxon>Streptophyta</taxon>
        <taxon>Embryophyta</taxon>
        <taxon>Tracheophyta</taxon>
        <taxon>Spermatophyta</taxon>
        <taxon>Magnoliopsida</taxon>
        <taxon>Liliopsida</taxon>
        <taxon>Poales</taxon>
        <taxon>Poaceae</taxon>
        <taxon>BOP clade</taxon>
        <taxon>Pooideae</taxon>
        <taxon>Stipodae</taxon>
        <taxon>Brachypodieae</taxon>
        <taxon>Brachypodium</taxon>
    </lineage>
</organism>
<dbReference type="RefSeq" id="XP_003576931.1">
    <property type="nucleotide sequence ID" value="XM_003576883.4"/>
</dbReference>
<evidence type="ECO:0000313" key="3">
    <source>
        <dbReference type="EMBL" id="KQJ91745.1"/>
    </source>
</evidence>
<accession>I1ITD5</accession>